<dbReference type="Proteomes" id="UP000054279">
    <property type="component" value="Unassembled WGS sequence"/>
</dbReference>
<protein>
    <submittedName>
        <fullName evidence="1">Uncharacterized protein</fullName>
    </submittedName>
</protein>
<reference evidence="1 2" key="1">
    <citation type="submission" date="2014-06" db="EMBL/GenBank/DDBJ databases">
        <title>Evolutionary Origins and Diversification of the Mycorrhizal Mutualists.</title>
        <authorList>
            <consortium name="DOE Joint Genome Institute"/>
            <consortium name="Mycorrhizal Genomics Consortium"/>
            <person name="Kohler A."/>
            <person name="Kuo A."/>
            <person name="Nagy L.G."/>
            <person name="Floudas D."/>
            <person name="Copeland A."/>
            <person name="Barry K.W."/>
            <person name="Cichocki N."/>
            <person name="Veneault-Fourrey C."/>
            <person name="LaButti K."/>
            <person name="Lindquist E.A."/>
            <person name="Lipzen A."/>
            <person name="Lundell T."/>
            <person name="Morin E."/>
            <person name="Murat C."/>
            <person name="Riley R."/>
            <person name="Ohm R."/>
            <person name="Sun H."/>
            <person name="Tunlid A."/>
            <person name="Henrissat B."/>
            <person name="Grigoriev I.V."/>
            <person name="Hibbett D.S."/>
            <person name="Martin F."/>
        </authorList>
    </citation>
    <scope>NUCLEOTIDE SEQUENCE [LARGE SCALE GENOMIC DNA]</scope>
    <source>
        <strain evidence="1 2">SS14</strain>
    </source>
</reference>
<name>A0A0C9V391_SPHS4</name>
<proteinExistence type="predicted"/>
<keyword evidence="2" id="KW-1185">Reference proteome</keyword>
<dbReference type="EMBL" id="KN837180">
    <property type="protein sequence ID" value="KIJ36222.1"/>
    <property type="molecule type" value="Genomic_DNA"/>
</dbReference>
<dbReference type="HOGENOM" id="CLU_3015692_0_0_1"/>
<dbReference type="AlphaFoldDB" id="A0A0C9V391"/>
<gene>
    <name evidence="1" type="ORF">M422DRAFT_34352</name>
</gene>
<evidence type="ECO:0000313" key="2">
    <source>
        <dbReference type="Proteomes" id="UP000054279"/>
    </source>
</evidence>
<sequence length="56" mass="6491">MDSKIILVLEFHSGIWHKDFIPYYLPLVLSKIFSEDLEKEIAKSGGMIVPWEVTIL</sequence>
<evidence type="ECO:0000313" key="1">
    <source>
        <dbReference type="EMBL" id="KIJ36222.1"/>
    </source>
</evidence>
<accession>A0A0C9V391</accession>
<organism evidence="1 2">
    <name type="scientific">Sphaerobolus stellatus (strain SS14)</name>
    <dbReference type="NCBI Taxonomy" id="990650"/>
    <lineage>
        <taxon>Eukaryota</taxon>
        <taxon>Fungi</taxon>
        <taxon>Dikarya</taxon>
        <taxon>Basidiomycota</taxon>
        <taxon>Agaricomycotina</taxon>
        <taxon>Agaricomycetes</taxon>
        <taxon>Phallomycetidae</taxon>
        <taxon>Geastrales</taxon>
        <taxon>Sphaerobolaceae</taxon>
        <taxon>Sphaerobolus</taxon>
    </lineage>
</organism>